<gene>
    <name evidence="2" type="ORF">HJC23_004272</name>
</gene>
<keyword evidence="1" id="KW-0812">Transmembrane</keyword>
<keyword evidence="1" id="KW-0472">Membrane</keyword>
<keyword evidence="3" id="KW-1185">Reference proteome</keyword>
<reference evidence="2 3" key="1">
    <citation type="journal article" date="2020" name="G3 (Bethesda)">
        <title>Improved Reference Genome for Cyclotella cryptica CCMP332, a Model for Cell Wall Morphogenesis, Salinity Adaptation, and Lipid Production in Diatoms (Bacillariophyta).</title>
        <authorList>
            <person name="Roberts W.R."/>
            <person name="Downey K.M."/>
            <person name="Ruck E.C."/>
            <person name="Traller J.C."/>
            <person name="Alverson A.J."/>
        </authorList>
    </citation>
    <scope>NUCLEOTIDE SEQUENCE [LARGE SCALE GENOMIC DNA]</scope>
    <source>
        <strain evidence="2 3">CCMP332</strain>
    </source>
</reference>
<keyword evidence="1" id="KW-1133">Transmembrane helix</keyword>
<dbReference type="AlphaFoldDB" id="A0ABD3PIT3"/>
<proteinExistence type="predicted"/>
<dbReference type="EMBL" id="JABMIG020000179">
    <property type="protein sequence ID" value="KAL3787231.1"/>
    <property type="molecule type" value="Genomic_DNA"/>
</dbReference>
<evidence type="ECO:0000313" key="2">
    <source>
        <dbReference type="EMBL" id="KAL3787231.1"/>
    </source>
</evidence>
<evidence type="ECO:0000256" key="1">
    <source>
        <dbReference type="SAM" id="Phobius"/>
    </source>
</evidence>
<feature type="transmembrane region" description="Helical" evidence="1">
    <location>
        <begin position="155"/>
        <end position="177"/>
    </location>
</feature>
<name>A0ABD3PIT3_9STRA</name>
<organism evidence="2 3">
    <name type="scientific">Cyclotella cryptica</name>
    <dbReference type="NCBI Taxonomy" id="29204"/>
    <lineage>
        <taxon>Eukaryota</taxon>
        <taxon>Sar</taxon>
        <taxon>Stramenopiles</taxon>
        <taxon>Ochrophyta</taxon>
        <taxon>Bacillariophyta</taxon>
        <taxon>Coscinodiscophyceae</taxon>
        <taxon>Thalassiosirophycidae</taxon>
        <taxon>Stephanodiscales</taxon>
        <taxon>Stephanodiscaceae</taxon>
        <taxon>Cyclotella</taxon>
    </lineage>
</organism>
<feature type="transmembrane region" description="Helical" evidence="1">
    <location>
        <begin position="198"/>
        <end position="220"/>
    </location>
</feature>
<dbReference type="Proteomes" id="UP001516023">
    <property type="component" value="Unassembled WGS sequence"/>
</dbReference>
<feature type="transmembrane region" description="Helical" evidence="1">
    <location>
        <begin position="232"/>
        <end position="254"/>
    </location>
</feature>
<evidence type="ECO:0000313" key="3">
    <source>
        <dbReference type="Proteomes" id="UP001516023"/>
    </source>
</evidence>
<sequence>MSTRLISSNPRTQLFFKRPSIIPTEDRFSLYRFLNPWNDLSRVLPTEELLYDRVESTTRTFGIVAALMGSLAAALLTINSYDGYDADHVQLKRSVTAKGGYMHGKYDKEDETNSSTGVKRRSTVGFIEHVTFTHHVSGTSLLVSWGLQQDKLDHFYTACCSGAFYSGVLTTVISSVLNAWMAATPAGGIRHFVQMHSWFIVSMPALLGLSTTLAGTALFIGIDREHGTPVSYVGLGGSVLGSVVLGMVTGRGWLCTYRGLTKAVLRKEREIK</sequence>
<comment type="caution">
    <text evidence="2">The sequence shown here is derived from an EMBL/GenBank/DDBJ whole genome shotgun (WGS) entry which is preliminary data.</text>
</comment>
<protein>
    <submittedName>
        <fullName evidence="2">Uncharacterized protein</fullName>
    </submittedName>
</protein>
<feature type="transmembrane region" description="Helical" evidence="1">
    <location>
        <begin position="61"/>
        <end position="81"/>
    </location>
</feature>
<accession>A0ABD3PIT3</accession>